<protein>
    <submittedName>
        <fullName evidence="2">Uncharacterized protein</fullName>
    </submittedName>
</protein>
<reference evidence="2 3" key="1">
    <citation type="submission" date="2019-02" db="EMBL/GenBank/DDBJ databases">
        <title>Deep-cultivation of Planctomycetes and their phenomic and genomic characterization uncovers novel biology.</title>
        <authorList>
            <person name="Wiegand S."/>
            <person name="Jogler M."/>
            <person name="Boedeker C."/>
            <person name="Pinto D."/>
            <person name="Vollmers J."/>
            <person name="Rivas-Marin E."/>
            <person name="Kohn T."/>
            <person name="Peeters S.H."/>
            <person name="Heuer A."/>
            <person name="Rast P."/>
            <person name="Oberbeckmann S."/>
            <person name="Bunk B."/>
            <person name="Jeske O."/>
            <person name="Meyerdierks A."/>
            <person name="Storesund J.E."/>
            <person name="Kallscheuer N."/>
            <person name="Luecker S."/>
            <person name="Lage O.M."/>
            <person name="Pohl T."/>
            <person name="Merkel B.J."/>
            <person name="Hornburger P."/>
            <person name="Mueller R.-W."/>
            <person name="Bruemmer F."/>
            <person name="Labrenz M."/>
            <person name="Spormann A.M."/>
            <person name="Op den Camp H."/>
            <person name="Overmann J."/>
            <person name="Amann R."/>
            <person name="Jetten M.S.M."/>
            <person name="Mascher T."/>
            <person name="Medema M.H."/>
            <person name="Devos D.P."/>
            <person name="Kaster A.-K."/>
            <person name="Ovreas L."/>
            <person name="Rohde M."/>
            <person name="Galperin M.Y."/>
            <person name="Jogler C."/>
        </authorList>
    </citation>
    <scope>NUCLEOTIDE SEQUENCE [LARGE SCALE GENOMIC DNA]</scope>
    <source>
        <strain evidence="2 3">Pan44</strain>
    </source>
</reference>
<keyword evidence="3" id="KW-1185">Reference proteome</keyword>
<evidence type="ECO:0000313" key="3">
    <source>
        <dbReference type="Proteomes" id="UP000315700"/>
    </source>
</evidence>
<dbReference type="InParanoid" id="A0A517S836"/>
<gene>
    <name evidence="2" type="ORF">Pan44_02810</name>
</gene>
<dbReference type="RefSeq" id="WP_145026540.1">
    <property type="nucleotide sequence ID" value="NZ_CP036271.1"/>
</dbReference>
<evidence type="ECO:0000256" key="1">
    <source>
        <dbReference type="SAM" id="MobiDB-lite"/>
    </source>
</evidence>
<feature type="region of interest" description="Disordered" evidence="1">
    <location>
        <begin position="317"/>
        <end position="366"/>
    </location>
</feature>
<sequence>MRLHRDVWWLLGSTIAAIAAAPLLVHGDAQTTAHRTAAAQQIERLSPAERHQLEENFKRFEKLTPAEQTTYRDIHSRIAANPAVAEALAVFSRWWPTVSPQDQAALFRTSDVKIRIERVSQIQEVIDSDRSGRLVGRRWGRDWPRPESILPRESFYQIMESLEGLASQSYSIDKELPEIRKIDTRSPERYLKLVTALQQHQQSWSTLVSTPADENRIVEAISDPAAKEMFRRMIGERWFGFNRGYQARSVLVMSLAKELYREGLQQNYGEDVLRKRIDGLSKEDKDELYSSTGEDARSQLRRDMREAFIPAWEFFQIGGRPGEGRGRGDGPMGRGDGGREDRGPGRSEAPGRGERPGPGEPQRRPE</sequence>
<dbReference type="AlphaFoldDB" id="A0A517S836"/>
<name>A0A517S836_9PLAN</name>
<dbReference type="EMBL" id="CP036271">
    <property type="protein sequence ID" value="QDT52272.1"/>
    <property type="molecule type" value="Genomic_DNA"/>
</dbReference>
<organism evidence="2 3">
    <name type="scientific">Caulifigura coniformis</name>
    <dbReference type="NCBI Taxonomy" id="2527983"/>
    <lineage>
        <taxon>Bacteria</taxon>
        <taxon>Pseudomonadati</taxon>
        <taxon>Planctomycetota</taxon>
        <taxon>Planctomycetia</taxon>
        <taxon>Planctomycetales</taxon>
        <taxon>Planctomycetaceae</taxon>
        <taxon>Caulifigura</taxon>
    </lineage>
</organism>
<accession>A0A517S836</accession>
<dbReference type="KEGG" id="ccos:Pan44_02810"/>
<feature type="compositionally biased region" description="Basic and acidic residues" evidence="1">
    <location>
        <begin position="336"/>
        <end position="366"/>
    </location>
</feature>
<proteinExistence type="predicted"/>
<dbReference type="Proteomes" id="UP000315700">
    <property type="component" value="Chromosome"/>
</dbReference>
<evidence type="ECO:0000313" key="2">
    <source>
        <dbReference type="EMBL" id="QDT52272.1"/>
    </source>
</evidence>